<evidence type="ECO:0000256" key="2">
    <source>
        <dbReference type="SAM" id="Coils"/>
    </source>
</evidence>
<feature type="transmembrane region" description="Helical" evidence="4">
    <location>
        <begin position="12"/>
        <end position="32"/>
    </location>
</feature>
<organism evidence="5 6">
    <name type="scientific">Quillaja saponaria</name>
    <name type="common">Soap bark tree</name>
    <dbReference type="NCBI Taxonomy" id="32244"/>
    <lineage>
        <taxon>Eukaryota</taxon>
        <taxon>Viridiplantae</taxon>
        <taxon>Streptophyta</taxon>
        <taxon>Embryophyta</taxon>
        <taxon>Tracheophyta</taxon>
        <taxon>Spermatophyta</taxon>
        <taxon>Magnoliopsida</taxon>
        <taxon>eudicotyledons</taxon>
        <taxon>Gunneridae</taxon>
        <taxon>Pentapetalae</taxon>
        <taxon>rosids</taxon>
        <taxon>fabids</taxon>
        <taxon>Fabales</taxon>
        <taxon>Quillajaceae</taxon>
        <taxon>Quillaja</taxon>
    </lineage>
</organism>
<dbReference type="InterPro" id="IPR040265">
    <property type="entry name" value="CHUP1/IPGA1-like"/>
</dbReference>
<dbReference type="PANTHER" id="PTHR31342:SF4">
    <property type="entry name" value="ACTIN BINDING PROTEIN FAMILY"/>
    <property type="match status" value="1"/>
</dbReference>
<feature type="region of interest" description="Disordered" evidence="3">
    <location>
        <begin position="620"/>
        <end position="642"/>
    </location>
</feature>
<dbReference type="GO" id="GO:0055028">
    <property type="term" value="C:cortical microtubule"/>
    <property type="evidence" value="ECO:0007669"/>
    <property type="project" value="TreeGrafter"/>
</dbReference>
<evidence type="ECO:0000256" key="3">
    <source>
        <dbReference type="SAM" id="MobiDB-lite"/>
    </source>
</evidence>
<feature type="compositionally biased region" description="Basic and acidic residues" evidence="3">
    <location>
        <begin position="141"/>
        <end position="154"/>
    </location>
</feature>
<evidence type="ECO:0000313" key="6">
    <source>
        <dbReference type="Proteomes" id="UP001163823"/>
    </source>
</evidence>
<keyword evidence="4" id="KW-0472">Membrane</keyword>
<protein>
    <submittedName>
        <fullName evidence="5">Protein CHUP1, chloroplastic</fullName>
    </submittedName>
</protein>
<dbReference type="AlphaFoldDB" id="A0AAD7L6T5"/>
<dbReference type="Proteomes" id="UP001163823">
    <property type="component" value="Chromosome 11"/>
</dbReference>
<sequence length="642" mass="73158">MMVREQRDIKPFVLKLGLALALSFAGFVYSRLRTRRIKPSPSLPSPCSSGHGCEDDLGAERSQHKDGLHSIKKTSSSCNIVSIAGETYEETYIRKMTVENYPVGLSPSSKHNGDKDAFLLPEFTDLVKELDFGATNGGNSSKKDAKTPRSDEVAPRVYVSPEKDDYEREIKHLKNMVRVLQEREKYLEVQLLEYYGLKEQETAVMELQNRLKINHMEARLFTLKIESLQSENQRLEAQVSDHAKVVAELEAAKAKLRLLKKKLRHEAEQNRERILTLQQRVAKLQDQEHKPAANDPNIQLKLQRLKDLENEVEQLRISNLRLQTDNSDLARRLERTQILASYVLEDPEADALKQESERLRQENERLLKETEQLQADRCSDAEELVYMRWVNACLRYELRNYQAPPGKTVARDLSKSLSPRSEKKAKQLILEYANTEGIGERGVSIMDFDSDRWSSSQEASFLTDSGEYDDSSVCNTSATRTNTSSKANIFRKLTRLLRGKDSHHHNQVLSGEKTGSLEDHPSPRSSFSISTGNDTGAECHRNEFAIQTTISRSSCDFNRLSGLKEEDIIKIDCGQGNSDVRSSYEKKDFVRRGNSADFRNRLHLYPDSTEKSNLMKYAEALKDSSSRSTPVRRTKSAHFSSF</sequence>
<feature type="coiled-coil region" evidence="2">
    <location>
        <begin position="349"/>
        <end position="376"/>
    </location>
</feature>
<gene>
    <name evidence="5" type="ORF">O6P43_027694</name>
</gene>
<dbReference type="KEGG" id="qsa:O6P43_027694"/>
<keyword evidence="4" id="KW-1133">Transmembrane helix</keyword>
<proteinExistence type="predicted"/>
<dbReference type="EMBL" id="JARAOO010000011">
    <property type="protein sequence ID" value="KAJ7951685.1"/>
    <property type="molecule type" value="Genomic_DNA"/>
</dbReference>
<keyword evidence="4" id="KW-0812">Transmembrane</keyword>
<feature type="compositionally biased region" description="Polar residues" evidence="3">
    <location>
        <begin position="523"/>
        <end position="534"/>
    </location>
</feature>
<keyword evidence="6" id="KW-1185">Reference proteome</keyword>
<dbReference type="PANTHER" id="PTHR31342">
    <property type="entry name" value="PROTEIN CHUP1, CHLOROPLASTIC"/>
    <property type="match status" value="1"/>
</dbReference>
<dbReference type="GO" id="GO:0072699">
    <property type="term" value="P:protein localization to cortical microtubule cytoskeleton"/>
    <property type="evidence" value="ECO:0007669"/>
    <property type="project" value="TreeGrafter"/>
</dbReference>
<feature type="region of interest" description="Disordered" evidence="3">
    <location>
        <begin position="501"/>
        <end position="534"/>
    </location>
</feature>
<name>A0AAD7L6T5_QUISA</name>
<feature type="coiled-coil region" evidence="2">
    <location>
        <begin position="218"/>
        <end position="325"/>
    </location>
</feature>
<evidence type="ECO:0000313" key="5">
    <source>
        <dbReference type="EMBL" id="KAJ7951685.1"/>
    </source>
</evidence>
<comment type="caution">
    <text evidence="5">The sequence shown here is derived from an EMBL/GenBank/DDBJ whole genome shotgun (WGS) entry which is preliminary data.</text>
</comment>
<feature type="compositionally biased region" description="Basic and acidic residues" evidence="3">
    <location>
        <begin position="52"/>
        <end position="69"/>
    </location>
</feature>
<evidence type="ECO:0000256" key="1">
    <source>
        <dbReference type="ARBA" id="ARBA00023054"/>
    </source>
</evidence>
<feature type="region of interest" description="Disordered" evidence="3">
    <location>
        <begin position="39"/>
        <end position="69"/>
    </location>
</feature>
<keyword evidence="1 2" id="KW-0175">Coiled coil</keyword>
<accession>A0AAD7L6T5</accession>
<reference evidence="5" key="1">
    <citation type="journal article" date="2023" name="Science">
        <title>Elucidation of the pathway for biosynthesis of saponin adjuvants from the soapbark tree.</title>
        <authorList>
            <person name="Reed J."/>
            <person name="Orme A."/>
            <person name="El-Demerdash A."/>
            <person name="Owen C."/>
            <person name="Martin L.B.B."/>
            <person name="Misra R.C."/>
            <person name="Kikuchi S."/>
            <person name="Rejzek M."/>
            <person name="Martin A.C."/>
            <person name="Harkess A."/>
            <person name="Leebens-Mack J."/>
            <person name="Louveau T."/>
            <person name="Stephenson M.J."/>
            <person name="Osbourn A."/>
        </authorList>
    </citation>
    <scope>NUCLEOTIDE SEQUENCE</scope>
    <source>
        <strain evidence="5">S10</strain>
    </source>
</reference>
<feature type="region of interest" description="Disordered" evidence="3">
    <location>
        <begin position="134"/>
        <end position="154"/>
    </location>
</feature>
<evidence type="ECO:0000256" key="4">
    <source>
        <dbReference type="SAM" id="Phobius"/>
    </source>
</evidence>